<dbReference type="AlphaFoldDB" id="A0A9P9FH85"/>
<dbReference type="OrthoDB" id="2157530at2759"/>
<protein>
    <submittedName>
        <fullName evidence="2">Heterokaryon incompatibility protein-domain-containing protein</fullName>
    </submittedName>
</protein>
<dbReference type="EMBL" id="JAGMUV010000004">
    <property type="protein sequence ID" value="KAH7161045.1"/>
    <property type="molecule type" value="Genomic_DNA"/>
</dbReference>
<dbReference type="Pfam" id="PF06985">
    <property type="entry name" value="HET"/>
    <property type="match status" value="1"/>
</dbReference>
<accession>A0A9P9FH85</accession>
<gene>
    <name evidence="2" type="ORF">EDB81DRAFT_333759</name>
</gene>
<dbReference type="InterPro" id="IPR052895">
    <property type="entry name" value="HetReg/Transcr_Mod"/>
</dbReference>
<name>A0A9P9FH85_9HYPO</name>
<feature type="domain" description="Heterokaryon incompatibility" evidence="1">
    <location>
        <begin position="49"/>
        <end position="196"/>
    </location>
</feature>
<evidence type="ECO:0000259" key="1">
    <source>
        <dbReference type="Pfam" id="PF06985"/>
    </source>
</evidence>
<comment type="caution">
    <text evidence="2">The sequence shown here is derived from an EMBL/GenBank/DDBJ whole genome shotgun (WGS) entry which is preliminary data.</text>
</comment>
<reference evidence="2" key="1">
    <citation type="journal article" date="2021" name="Nat. Commun.">
        <title>Genetic determinants of endophytism in the Arabidopsis root mycobiome.</title>
        <authorList>
            <person name="Mesny F."/>
            <person name="Miyauchi S."/>
            <person name="Thiergart T."/>
            <person name="Pickel B."/>
            <person name="Atanasova L."/>
            <person name="Karlsson M."/>
            <person name="Huettel B."/>
            <person name="Barry K.W."/>
            <person name="Haridas S."/>
            <person name="Chen C."/>
            <person name="Bauer D."/>
            <person name="Andreopoulos W."/>
            <person name="Pangilinan J."/>
            <person name="LaButti K."/>
            <person name="Riley R."/>
            <person name="Lipzen A."/>
            <person name="Clum A."/>
            <person name="Drula E."/>
            <person name="Henrissat B."/>
            <person name="Kohler A."/>
            <person name="Grigoriev I.V."/>
            <person name="Martin F.M."/>
            <person name="Hacquard S."/>
        </authorList>
    </citation>
    <scope>NUCLEOTIDE SEQUENCE</scope>
    <source>
        <strain evidence="2">MPI-CAGE-AT-0147</strain>
    </source>
</reference>
<evidence type="ECO:0000313" key="3">
    <source>
        <dbReference type="Proteomes" id="UP000738349"/>
    </source>
</evidence>
<dbReference type="PANTHER" id="PTHR24148">
    <property type="entry name" value="ANKYRIN REPEAT DOMAIN-CONTAINING PROTEIN 39 HOMOLOG-RELATED"/>
    <property type="match status" value="1"/>
</dbReference>
<keyword evidence="3" id="KW-1185">Reference proteome</keyword>
<evidence type="ECO:0000313" key="2">
    <source>
        <dbReference type="EMBL" id="KAH7161045.1"/>
    </source>
</evidence>
<dbReference type="PANTHER" id="PTHR24148:SF73">
    <property type="entry name" value="HET DOMAIN PROTEIN (AFU_ORTHOLOGUE AFUA_8G01020)"/>
    <property type="match status" value="1"/>
</dbReference>
<proteinExistence type="predicted"/>
<sequence>MDTVSGIYPAYASLKDGQIRLLRLNPTADSSSPVRCNFIVVSMANKPCYEALSYVWGETSHPKTIRMEDVVVTVTNNLFLALSNLRRQDKDRVLWVDALCINQEDINERSRQVSLMGSIYKEAQSVAVYLGQKWDGHDIAFDYLELAAEQSDYHFSPSLTPRLEVRGNDASSTIMRENLIRFFESQWFRRVWTVQEYVLARRATFQYGSTLIESQRVQDAFSNLRNHAAMDCCGRHASILEECPVYGTNLFFALSRIDDLDSMRRYRNQNDVLETLSMYRQRGCSDPRDRVYGILGMDFRGYGSQIRPDYSIEVKELFVQLAQEQIQQTQSLDVLTHVLRGEDSVPGLPSYVPDWNISLTPITLFRCKGRALMLMYYNASAGVAAEFKLTLASQATSKGIIVDEIKTVGMITSFSKIEDAARTKAIVDEARSLSGLPSRLPVSFQEANAEEIAFWQTLCGNLSTHMHNGVGVYEFADPPVDYERYLRWSRLVESHASHELDLPTADVEVFGNTLLPNIAARRFMRTRTGLMGFVPAESLPGDPVVVLAGGKVPYVLRKQPNTDNSNSDVAYSFLGDAYVTGLMNGEAIQKGPIWTSLNLV</sequence>
<organism evidence="2 3">
    <name type="scientific">Dactylonectria macrodidyma</name>
    <dbReference type="NCBI Taxonomy" id="307937"/>
    <lineage>
        <taxon>Eukaryota</taxon>
        <taxon>Fungi</taxon>
        <taxon>Dikarya</taxon>
        <taxon>Ascomycota</taxon>
        <taxon>Pezizomycotina</taxon>
        <taxon>Sordariomycetes</taxon>
        <taxon>Hypocreomycetidae</taxon>
        <taxon>Hypocreales</taxon>
        <taxon>Nectriaceae</taxon>
        <taxon>Dactylonectria</taxon>
    </lineage>
</organism>
<dbReference type="InterPro" id="IPR010730">
    <property type="entry name" value="HET"/>
</dbReference>
<dbReference type="Pfam" id="PF26639">
    <property type="entry name" value="Het-6_barrel"/>
    <property type="match status" value="1"/>
</dbReference>
<dbReference type="Proteomes" id="UP000738349">
    <property type="component" value="Unassembled WGS sequence"/>
</dbReference>